<dbReference type="RefSeq" id="WP_160958913.1">
    <property type="nucleotide sequence ID" value="NZ_WVUD01000004.1"/>
</dbReference>
<dbReference type="Proteomes" id="UP000482487">
    <property type="component" value="Unassembled WGS sequence"/>
</dbReference>
<dbReference type="SUPFAM" id="SSF53756">
    <property type="entry name" value="UDP-Glycosyltransferase/glycogen phosphorylase"/>
    <property type="match status" value="1"/>
</dbReference>
<keyword evidence="4" id="KW-1185">Reference proteome</keyword>
<comment type="caution">
    <text evidence="3">The sequence shown here is derived from an EMBL/GenBank/DDBJ whole genome shotgun (WGS) entry which is preliminary data.</text>
</comment>
<feature type="domain" description="Glycosyltransferase subfamily 4-like N-terminal" evidence="2">
    <location>
        <begin position="16"/>
        <end position="187"/>
    </location>
</feature>
<dbReference type="OrthoDB" id="9803091at2"/>
<dbReference type="Gene3D" id="3.40.50.2000">
    <property type="entry name" value="Glycogen Phosphorylase B"/>
    <property type="match status" value="2"/>
</dbReference>
<keyword evidence="3" id="KW-0808">Transferase</keyword>
<dbReference type="Pfam" id="PF00534">
    <property type="entry name" value="Glycos_transf_1"/>
    <property type="match status" value="1"/>
</dbReference>
<name>A0A7C9N4C9_9BACT</name>
<dbReference type="Pfam" id="PF13439">
    <property type="entry name" value="Glyco_transf_4"/>
    <property type="match status" value="1"/>
</dbReference>
<evidence type="ECO:0000313" key="4">
    <source>
        <dbReference type="Proteomes" id="UP000482487"/>
    </source>
</evidence>
<accession>A0A7C9N4C9</accession>
<reference evidence="3 4" key="1">
    <citation type="submission" date="2020-01" db="EMBL/GenBank/DDBJ databases">
        <title>Genome sequence of Desulfovibrio aerotolerans DSM 16695(T).</title>
        <authorList>
            <person name="Karnachuk O."/>
            <person name="Avakyan M."/>
            <person name="Mardanov A."/>
            <person name="Kadnikov V."/>
            <person name="Ravin N."/>
        </authorList>
    </citation>
    <scope>NUCLEOTIDE SEQUENCE [LARGE SCALE GENOMIC DNA]</scope>
    <source>
        <strain evidence="3 4">DSM 16695</strain>
    </source>
</reference>
<evidence type="ECO:0000259" key="1">
    <source>
        <dbReference type="Pfam" id="PF00534"/>
    </source>
</evidence>
<dbReference type="AlphaFoldDB" id="A0A7C9N4C9"/>
<dbReference type="PANTHER" id="PTHR12526">
    <property type="entry name" value="GLYCOSYLTRANSFERASE"/>
    <property type="match status" value="1"/>
</dbReference>
<protein>
    <submittedName>
        <fullName evidence="3">Glycosyltransferase</fullName>
    </submittedName>
</protein>
<organism evidence="3 4">
    <name type="scientific">Solidesulfovibrio aerotolerans</name>
    <dbReference type="NCBI Taxonomy" id="295255"/>
    <lineage>
        <taxon>Bacteria</taxon>
        <taxon>Pseudomonadati</taxon>
        <taxon>Thermodesulfobacteriota</taxon>
        <taxon>Desulfovibrionia</taxon>
        <taxon>Desulfovibrionales</taxon>
        <taxon>Desulfovibrionaceae</taxon>
        <taxon>Solidesulfovibrio</taxon>
    </lineage>
</organism>
<dbReference type="InterPro" id="IPR001296">
    <property type="entry name" value="Glyco_trans_1"/>
</dbReference>
<proteinExistence type="predicted"/>
<dbReference type="InterPro" id="IPR028098">
    <property type="entry name" value="Glyco_trans_4-like_N"/>
</dbReference>
<evidence type="ECO:0000313" key="3">
    <source>
        <dbReference type="EMBL" id="MYL82315.1"/>
    </source>
</evidence>
<dbReference type="EMBL" id="WVUD01000004">
    <property type="protein sequence ID" value="MYL82315.1"/>
    <property type="molecule type" value="Genomic_DNA"/>
</dbReference>
<feature type="domain" description="Glycosyl transferase family 1" evidence="1">
    <location>
        <begin position="202"/>
        <end position="362"/>
    </location>
</feature>
<evidence type="ECO:0000259" key="2">
    <source>
        <dbReference type="Pfam" id="PF13439"/>
    </source>
</evidence>
<dbReference type="PANTHER" id="PTHR12526:SF635">
    <property type="entry name" value="GLYCOSYL TRANSFERASE GROUP 1"/>
    <property type="match status" value="1"/>
</dbReference>
<sequence>MTQVKTVLYIVDALNVGGAQELLVQLARHTAPQFRTVVCSLQDDQAMAARLAAAGAEVVVLGLTRPSILRPGQFLVSVVGAIRGILRLCARVQPDIIHCHLADATLLGVAASLFLPGAKVFITKHTPVLAPGRSWLDFRQPLRRAVLWLVYRRARAIIAVSQETREALLDCYRLPPDRVVTIANGVPIPAPDQTRAAACRAAFGLAPQDVLVLNVGRLVPVKGQIHLVTAMAGLSGAPRRFVLLLAGEGPCREELARSIAAQGLGERVRLLGDRDDVPQLYAAADIVAFASLSEGTSLAVIEAMAAAKPIVATAVGGNCELLENGISALLVPPADPAALAEALAVLARDAPLANRLGQAARAKAVAGYSIERVVESYAAVWAR</sequence>
<dbReference type="GO" id="GO:0016757">
    <property type="term" value="F:glycosyltransferase activity"/>
    <property type="evidence" value="ECO:0007669"/>
    <property type="project" value="InterPro"/>
</dbReference>
<gene>
    <name evidence="3" type="ORF">GTA51_04080</name>
</gene>